<accession>A0ABZ0UVI2</accession>
<evidence type="ECO:0000313" key="2">
    <source>
        <dbReference type="Proteomes" id="UP001326613"/>
    </source>
</evidence>
<dbReference type="RefSeq" id="WP_323737799.1">
    <property type="nucleotide sequence ID" value="NZ_CP112932.1"/>
</dbReference>
<sequence>MDLKQLGSRLQYIRKQAGLSREYIEKTYNIPAVTIRSWEILGPDIGIYKLVKYLEIYKNYGLNFSLDVLLDTTKNFILNYNQSVNEENRFLNSSFCLRLLQDAMQVFFYANERKEILYLSNICKNLLPSTNKELVLTNITIQNIIPSEEYEKCLVPIADVLSGKLASITYSINKQNTLSTIELSLLPNFDKLSNVIGFVATQPTAMFGF</sequence>
<dbReference type="CDD" id="cd00093">
    <property type="entry name" value="HTH_XRE"/>
    <property type="match status" value="1"/>
</dbReference>
<dbReference type="Proteomes" id="UP001326613">
    <property type="component" value="Chromosome"/>
</dbReference>
<protein>
    <recommendedName>
        <fullName evidence="3">HTH cro/C1-type domain-containing protein</fullName>
    </recommendedName>
</protein>
<reference evidence="1 2" key="1">
    <citation type="submission" date="2022-10" db="EMBL/GenBank/DDBJ databases">
        <title>Host association and intracellularity evolved multiple times independently in the Rickettsiales.</title>
        <authorList>
            <person name="Castelli M."/>
            <person name="Nardi T."/>
            <person name="Gammuto L."/>
            <person name="Bellinzona G."/>
            <person name="Sabaneyeva E."/>
            <person name="Potekhin A."/>
            <person name="Serra V."/>
            <person name="Petroni G."/>
            <person name="Sassera D."/>
        </authorList>
    </citation>
    <scope>NUCLEOTIDE SEQUENCE [LARGE SCALE GENOMIC DNA]</scope>
    <source>
        <strain evidence="1 2">Kr 154-4</strain>
    </source>
</reference>
<proteinExistence type="predicted"/>
<evidence type="ECO:0000313" key="1">
    <source>
        <dbReference type="EMBL" id="WPY00983.1"/>
    </source>
</evidence>
<gene>
    <name evidence="1" type="ORF">Trichorick_00873</name>
</gene>
<keyword evidence="2" id="KW-1185">Reference proteome</keyword>
<dbReference type="InterPro" id="IPR001387">
    <property type="entry name" value="Cro/C1-type_HTH"/>
</dbReference>
<dbReference type="EMBL" id="CP112932">
    <property type="protein sequence ID" value="WPY00983.1"/>
    <property type="molecule type" value="Genomic_DNA"/>
</dbReference>
<organism evidence="1 2">
    <name type="scientific">Candidatus Trichorickettsia mobilis</name>
    <dbReference type="NCBI Taxonomy" id="1346319"/>
    <lineage>
        <taxon>Bacteria</taxon>
        <taxon>Pseudomonadati</taxon>
        <taxon>Pseudomonadota</taxon>
        <taxon>Alphaproteobacteria</taxon>
        <taxon>Rickettsiales</taxon>
        <taxon>Rickettsiaceae</taxon>
        <taxon>Rickettsieae</taxon>
        <taxon>Candidatus Trichorickettsia</taxon>
    </lineage>
</organism>
<evidence type="ECO:0008006" key="3">
    <source>
        <dbReference type="Google" id="ProtNLM"/>
    </source>
</evidence>
<name>A0ABZ0UVI2_9RICK</name>